<dbReference type="Gene3D" id="1.10.1660.10">
    <property type="match status" value="1"/>
</dbReference>
<dbReference type="PROSITE" id="PS50937">
    <property type="entry name" value="HTH_MERR_2"/>
    <property type="match status" value="1"/>
</dbReference>
<dbReference type="GO" id="GO:0003700">
    <property type="term" value="F:DNA-binding transcription factor activity"/>
    <property type="evidence" value="ECO:0007669"/>
    <property type="project" value="InterPro"/>
</dbReference>
<dbReference type="SUPFAM" id="SSF46955">
    <property type="entry name" value="Putative DNA-binding domain"/>
    <property type="match status" value="1"/>
</dbReference>
<dbReference type="EMBL" id="PVBR01000026">
    <property type="protein sequence ID" value="PRD41043.1"/>
    <property type="molecule type" value="Genomic_DNA"/>
</dbReference>
<dbReference type="PANTHER" id="PTHR30204:SF58">
    <property type="entry name" value="HTH-TYPE TRANSCRIPTIONAL REGULATOR YFMP"/>
    <property type="match status" value="1"/>
</dbReference>
<dbReference type="InterPro" id="IPR009061">
    <property type="entry name" value="DNA-bd_dom_put_sf"/>
</dbReference>
<keyword evidence="5" id="KW-1185">Reference proteome</keyword>
<dbReference type="Proteomes" id="UP000239434">
    <property type="component" value="Unassembled WGS sequence"/>
</dbReference>
<evidence type="ECO:0000259" key="3">
    <source>
        <dbReference type="PROSITE" id="PS50937"/>
    </source>
</evidence>
<proteinExistence type="predicted"/>
<evidence type="ECO:0000313" key="5">
    <source>
        <dbReference type="Proteomes" id="UP000239434"/>
    </source>
</evidence>
<gene>
    <name evidence="4" type="ORF">C5748_23855</name>
</gene>
<reference evidence="4 5" key="1">
    <citation type="submission" date="2018-02" db="EMBL/GenBank/DDBJ databases">
        <title>The draft genome of Phyllobacterium sp. 1N-3.</title>
        <authorList>
            <person name="Liu L."/>
            <person name="Li L."/>
            <person name="Zhang X."/>
            <person name="Wang T."/>
            <person name="Liang L."/>
        </authorList>
    </citation>
    <scope>NUCLEOTIDE SEQUENCE [LARGE SCALE GENOMIC DNA]</scope>
    <source>
        <strain evidence="4 5">1N-3</strain>
    </source>
</reference>
<organism evidence="4 5">
    <name type="scientific">Phyllobacterium phragmitis</name>
    <dbReference type="NCBI Taxonomy" id="2670329"/>
    <lineage>
        <taxon>Bacteria</taxon>
        <taxon>Pseudomonadati</taxon>
        <taxon>Pseudomonadota</taxon>
        <taxon>Alphaproteobacteria</taxon>
        <taxon>Hyphomicrobiales</taxon>
        <taxon>Phyllobacteriaceae</taxon>
        <taxon>Phyllobacterium</taxon>
    </lineage>
</organism>
<protein>
    <submittedName>
        <fullName evidence="4">Transcriptional regulator</fullName>
    </submittedName>
</protein>
<dbReference type="InterPro" id="IPR047057">
    <property type="entry name" value="MerR_fam"/>
</dbReference>
<comment type="caution">
    <text evidence="4">The sequence shown here is derived from an EMBL/GenBank/DDBJ whole genome shotgun (WGS) entry which is preliminary data.</text>
</comment>
<name>A0A2S9IKH9_9HYPH</name>
<dbReference type="GO" id="GO:0003677">
    <property type="term" value="F:DNA binding"/>
    <property type="evidence" value="ECO:0007669"/>
    <property type="project" value="UniProtKB-KW"/>
</dbReference>
<dbReference type="InterPro" id="IPR000551">
    <property type="entry name" value="MerR-type_HTH_dom"/>
</dbReference>
<dbReference type="CDD" id="cd04776">
    <property type="entry name" value="HTH_GnyR"/>
    <property type="match status" value="1"/>
</dbReference>
<dbReference type="AlphaFoldDB" id="A0A2S9IKH9"/>
<keyword evidence="1" id="KW-0238">DNA-binding</keyword>
<evidence type="ECO:0000256" key="1">
    <source>
        <dbReference type="ARBA" id="ARBA00023125"/>
    </source>
</evidence>
<dbReference type="Pfam" id="PF13411">
    <property type="entry name" value="MerR_1"/>
    <property type="match status" value="1"/>
</dbReference>
<dbReference type="SMART" id="SM00422">
    <property type="entry name" value="HTH_MERR"/>
    <property type="match status" value="1"/>
</dbReference>
<evidence type="ECO:0000313" key="4">
    <source>
        <dbReference type="EMBL" id="PRD41043.1"/>
    </source>
</evidence>
<evidence type="ECO:0000256" key="2">
    <source>
        <dbReference type="SAM" id="Coils"/>
    </source>
</evidence>
<feature type="domain" description="HTH merR-type" evidence="3">
    <location>
        <begin position="15"/>
        <end position="82"/>
    </location>
</feature>
<keyword evidence="2" id="KW-0175">Coiled coil</keyword>
<feature type="coiled-coil region" evidence="2">
    <location>
        <begin position="90"/>
        <end position="124"/>
    </location>
</feature>
<accession>A0A2S9IKH9</accession>
<dbReference type="RefSeq" id="WP_105745062.1">
    <property type="nucleotide sequence ID" value="NZ_PVBR01000026.1"/>
</dbReference>
<dbReference type="PANTHER" id="PTHR30204">
    <property type="entry name" value="REDOX-CYCLING DRUG-SENSING TRANSCRIPTIONAL ACTIVATOR SOXR"/>
    <property type="match status" value="1"/>
</dbReference>
<sequence length="141" mass="16331">MLFMDEQHDIPEDKAFRIGDLASEFGVSLRTLRFYEDKGLLSPRRAGTVRLYTRSDRTRLRLVLFGRKVGFTLRELKHLIDLYEPEGSNMRQIRAVLDKSTRQLARLEQQRSTLDDSIAELREVIDYILGRMGVAPQAAFS</sequence>